<comment type="similarity">
    <text evidence="1">Belongs to the mab-21 family.</text>
</comment>
<organism evidence="2 3">
    <name type="scientific">Owenia fusiformis</name>
    <name type="common">Polychaete worm</name>
    <dbReference type="NCBI Taxonomy" id="6347"/>
    <lineage>
        <taxon>Eukaryota</taxon>
        <taxon>Metazoa</taxon>
        <taxon>Spiralia</taxon>
        <taxon>Lophotrochozoa</taxon>
        <taxon>Annelida</taxon>
        <taxon>Polychaeta</taxon>
        <taxon>Sedentaria</taxon>
        <taxon>Canalipalpata</taxon>
        <taxon>Sabellida</taxon>
        <taxon>Oweniida</taxon>
        <taxon>Oweniidae</taxon>
        <taxon>Owenia</taxon>
    </lineage>
</organism>
<dbReference type="AlphaFoldDB" id="A0A8J1THS7"/>
<accession>A0A8J1THS7</accession>
<protein>
    <submittedName>
        <fullName evidence="2">Uncharacterized protein</fullName>
    </submittedName>
</protein>
<reference evidence="2" key="1">
    <citation type="submission" date="2022-03" db="EMBL/GenBank/DDBJ databases">
        <authorList>
            <person name="Martin C."/>
        </authorList>
    </citation>
    <scope>NUCLEOTIDE SEQUENCE</scope>
</reference>
<dbReference type="Gene3D" id="3.30.460.90">
    <property type="match status" value="1"/>
</dbReference>
<keyword evidence="3" id="KW-1185">Reference proteome</keyword>
<comment type="caution">
    <text evidence="2">The sequence shown here is derived from an EMBL/GenBank/DDBJ whole genome shotgun (WGS) entry which is preliminary data.</text>
</comment>
<evidence type="ECO:0000313" key="2">
    <source>
        <dbReference type="EMBL" id="CAH1777711.1"/>
    </source>
</evidence>
<gene>
    <name evidence="2" type="ORF">OFUS_LOCUS4715</name>
</gene>
<dbReference type="EMBL" id="CAIIXF020000002">
    <property type="protein sequence ID" value="CAH1777711.1"/>
    <property type="molecule type" value="Genomic_DNA"/>
</dbReference>
<dbReference type="OrthoDB" id="6054650at2759"/>
<sequence>MFDSLIPLELVFTTIIVGFISSCLALYCTTLDAVPFTGPFPRPAINESKRRGHKECRLNEKDQRVADFVRFISEKVDIRRKYIHNELVKHTDYIENLVQSICGKVCEFNRAFRIKEIVRRGSFYDRTKIVEPNEYDLMAILLISDSSAIDVFLNENCHYKDEGWGYGLIKLVKSDLTLPIPKDCMIKTSHAVHAAGESWQLSYVIMYKLREAVEWALKEMKDVKLLTGNEFTFHKDDPKNPYQLGDVSLHWDLHGPSVWLRVGAPLCTTDIDLCFCIERKNPVKITRNIQNYEDNTKRPQMDTQISTVTHTKLGRCAMIRGDTYQCDKCIEDHWVESVIDPLKNKCAWTDSHRSLLLTFKMISEFMRKRYKYVDFFPSYYLKVLLVEHENKCNDETNVGKCFYDIVNRFKANDLGLEDLETIDEVFENEDDANTDEFTIQLETGKFPRVKPIPDMHYPKRKIFGKLHGAIALIWFLQYVKHTPNTEWWAKLTGSEFGVQENEPFKSLTETFERVNTWTTSFRTGDLYLHNGSRLELKWQHDDGTDTYVCVTQ</sequence>
<name>A0A8J1THS7_OWEFU</name>
<proteinExistence type="inferred from homology"/>
<dbReference type="PANTHER" id="PTHR10656">
    <property type="entry name" value="CELL FATE DETERMINING PROTEIN MAB21-RELATED"/>
    <property type="match status" value="1"/>
</dbReference>
<dbReference type="PANTHER" id="PTHR10656:SF42">
    <property type="entry name" value="CYCLIC GMP-AMP SYNTHASE-LIKE PROTEIN-RELATED"/>
    <property type="match status" value="1"/>
</dbReference>
<evidence type="ECO:0000313" key="3">
    <source>
        <dbReference type="Proteomes" id="UP000749559"/>
    </source>
</evidence>
<dbReference type="Proteomes" id="UP000749559">
    <property type="component" value="Unassembled WGS sequence"/>
</dbReference>
<evidence type="ECO:0000256" key="1">
    <source>
        <dbReference type="ARBA" id="ARBA00008307"/>
    </source>
</evidence>